<dbReference type="PANTHER" id="PTHR45740">
    <property type="entry name" value="POLY [ADP-RIBOSE] POLYMERASE"/>
    <property type="match status" value="1"/>
</dbReference>
<feature type="zinc finger region" description="C3H1-type" evidence="6">
    <location>
        <begin position="262"/>
        <end position="284"/>
    </location>
</feature>
<dbReference type="Proteomes" id="UP000828390">
    <property type="component" value="Unassembled WGS sequence"/>
</dbReference>
<keyword evidence="4 6" id="KW-0863">Zinc-finger</keyword>
<dbReference type="EMBL" id="JAIWYP010000006">
    <property type="protein sequence ID" value="KAH3811054.1"/>
    <property type="molecule type" value="Genomic_DNA"/>
</dbReference>
<evidence type="ECO:0000256" key="1">
    <source>
        <dbReference type="ARBA" id="ARBA00022553"/>
    </source>
</evidence>
<evidence type="ECO:0000259" key="8">
    <source>
        <dbReference type="PROSITE" id="PS50103"/>
    </source>
</evidence>
<accession>A0A9D4JI53</accession>
<feature type="region of interest" description="Disordered" evidence="7">
    <location>
        <begin position="170"/>
        <end position="228"/>
    </location>
</feature>
<feature type="zinc finger region" description="C3H1-type" evidence="6">
    <location>
        <begin position="343"/>
        <end position="365"/>
    </location>
</feature>
<feature type="domain" description="C3H1-type" evidence="8">
    <location>
        <begin position="262"/>
        <end position="284"/>
    </location>
</feature>
<feature type="region of interest" description="Disordered" evidence="7">
    <location>
        <begin position="1"/>
        <end position="90"/>
    </location>
</feature>
<evidence type="ECO:0000313" key="9">
    <source>
        <dbReference type="EMBL" id="KAH3811054.1"/>
    </source>
</evidence>
<feature type="compositionally biased region" description="Polar residues" evidence="7">
    <location>
        <begin position="219"/>
        <end position="228"/>
    </location>
</feature>
<evidence type="ECO:0000256" key="4">
    <source>
        <dbReference type="ARBA" id="ARBA00022771"/>
    </source>
</evidence>
<dbReference type="InterPro" id="IPR051712">
    <property type="entry name" value="ARTD-AVP"/>
</dbReference>
<dbReference type="AlphaFoldDB" id="A0A9D4JI53"/>
<feature type="compositionally biased region" description="Basic and acidic residues" evidence="7">
    <location>
        <begin position="50"/>
        <end position="68"/>
    </location>
</feature>
<name>A0A9D4JI53_DREPO</name>
<dbReference type="Gene3D" id="4.10.1000.10">
    <property type="entry name" value="Zinc finger, CCCH-type"/>
    <property type="match status" value="1"/>
</dbReference>
<protein>
    <recommendedName>
        <fullName evidence="8">C3H1-type domain-containing protein</fullName>
    </recommendedName>
</protein>
<feature type="compositionally biased region" description="Basic and acidic residues" evidence="7">
    <location>
        <begin position="122"/>
        <end position="134"/>
    </location>
</feature>
<gene>
    <name evidence="9" type="ORF">DPMN_139456</name>
</gene>
<evidence type="ECO:0000313" key="10">
    <source>
        <dbReference type="Proteomes" id="UP000828390"/>
    </source>
</evidence>
<dbReference type="Pfam" id="PF25261">
    <property type="entry name" value="zf-CCCH_PARP12"/>
    <property type="match status" value="1"/>
</dbReference>
<dbReference type="GO" id="GO:0005634">
    <property type="term" value="C:nucleus"/>
    <property type="evidence" value="ECO:0007669"/>
    <property type="project" value="TreeGrafter"/>
</dbReference>
<feature type="region of interest" description="Disordered" evidence="7">
    <location>
        <begin position="122"/>
        <end position="141"/>
    </location>
</feature>
<dbReference type="SMART" id="SM00356">
    <property type="entry name" value="ZnF_C3H1"/>
    <property type="match status" value="3"/>
</dbReference>
<reference evidence="9" key="1">
    <citation type="journal article" date="2019" name="bioRxiv">
        <title>The Genome of the Zebra Mussel, Dreissena polymorpha: A Resource for Invasive Species Research.</title>
        <authorList>
            <person name="McCartney M.A."/>
            <person name="Auch B."/>
            <person name="Kono T."/>
            <person name="Mallez S."/>
            <person name="Zhang Y."/>
            <person name="Obille A."/>
            <person name="Becker A."/>
            <person name="Abrahante J.E."/>
            <person name="Garbe J."/>
            <person name="Badalamenti J.P."/>
            <person name="Herman A."/>
            <person name="Mangelson H."/>
            <person name="Liachko I."/>
            <person name="Sullivan S."/>
            <person name="Sone E.D."/>
            <person name="Koren S."/>
            <person name="Silverstein K.A.T."/>
            <person name="Beckman K.B."/>
            <person name="Gohl D.M."/>
        </authorList>
    </citation>
    <scope>NUCLEOTIDE SEQUENCE</scope>
    <source>
        <strain evidence="9">Duluth1</strain>
        <tissue evidence="9">Whole animal</tissue>
    </source>
</reference>
<evidence type="ECO:0000256" key="6">
    <source>
        <dbReference type="PROSITE-ProRule" id="PRU00723"/>
    </source>
</evidence>
<dbReference type="PANTHER" id="PTHR45740:SF4">
    <property type="entry name" value="PROTEIN MONO-ADP-RIBOSYLTRANSFERASE PARP11"/>
    <property type="match status" value="1"/>
</dbReference>
<keyword evidence="10" id="KW-1185">Reference proteome</keyword>
<dbReference type="PROSITE" id="PS50103">
    <property type="entry name" value="ZF_C3H1"/>
    <property type="match status" value="2"/>
</dbReference>
<keyword evidence="5 6" id="KW-0862">Zinc</keyword>
<keyword evidence="3" id="KW-0677">Repeat</keyword>
<reference evidence="9" key="2">
    <citation type="submission" date="2020-11" db="EMBL/GenBank/DDBJ databases">
        <authorList>
            <person name="McCartney M.A."/>
            <person name="Auch B."/>
            <person name="Kono T."/>
            <person name="Mallez S."/>
            <person name="Becker A."/>
            <person name="Gohl D.M."/>
            <person name="Silverstein K.A.T."/>
            <person name="Koren S."/>
            <person name="Bechman K.B."/>
            <person name="Herman A."/>
            <person name="Abrahante J.E."/>
            <person name="Garbe J."/>
        </authorList>
    </citation>
    <scope>NUCLEOTIDE SEQUENCE</scope>
    <source>
        <strain evidence="9">Duluth1</strain>
        <tissue evidence="9">Whole animal</tissue>
    </source>
</reference>
<keyword evidence="2 6" id="KW-0479">Metal-binding</keyword>
<dbReference type="GO" id="GO:1990404">
    <property type="term" value="F:NAD+-protein mono-ADP-ribosyltransferase activity"/>
    <property type="evidence" value="ECO:0007669"/>
    <property type="project" value="TreeGrafter"/>
</dbReference>
<keyword evidence="1" id="KW-0597">Phosphoprotein</keyword>
<organism evidence="9 10">
    <name type="scientific">Dreissena polymorpha</name>
    <name type="common">Zebra mussel</name>
    <name type="synonym">Mytilus polymorpha</name>
    <dbReference type="NCBI Taxonomy" id="45954"/>
    <lineage>
        <taxon>Eukaryota</taxon>
        <taxon>Metazoa</taxon>
        <taxon>Spiralia</taxon>
        <taxon>Lophotrochozoa</taxon>
        <taxon>Mollusca</taxon>
        <taxon>Bivalvia</taxon>
        <taxon>Autobranchia</taxon>
        <taxon>Heteroconchia</taxon>
        <taxon>Euheterodonta</taxon>
        <taxon>Imparidentia</taxon>
        <taxon>Neoheterodontei</taxon>
        <taxon>Myida</taxon>
        <taxon>Dreissenoidea</taxon>
        <taxon>Dreissenidae</taxon>
        <taxon>Dreissena</taxon>
    </lineage>
</organism>
<dbReference type="InterPro" id="IPR057602">
    <property type="entry name" value="Zfn-CCCH_PARP12"/>
</dbReference>
<dbReference type="GO" id="GO:0003950">
    <property type="term" value="F:NAD+ poly-ADP-ribosyltransferase activity"/>
    <property type="evidence" value="ECO:0007669"/>
    <property type="project" value="TreeGrafter"/>
</dbReference>
<evidence type="ECO:0000256" key="5">
    <source>
        <dbReference type="ARBA" id="ARBA00022833"/>
    </source>
</evidence>
<sequence>MAGVSPTYSGAAKDTGREDQYRSCSSESDSNESDRASSSSSDEDNTGWFRYEERQVKSTHTNKVEDGSSRFVVGPISSSSSERWGSFRHEKNEVRCSSSERDRIWRLYCEEGEILASSPVIYRKESAGRDEGRGRSSSSEIDGCRSSIFERYEHECASFEGDRLRKTSRSRDSYARSYRAMDGNDSESPESLGSFSPENVMPNERIPRTEERSKRSKSKYQTSARSSAPGNNNMPLYIINLKICQLYIQDTTHTHNCNDLHICKFFLIALCKLEKGCPFSHNLRERHNYKVLKSKQIHTLPDSDVLNLCRNLFNRNWTTLPIVCKFYNNEGNCKYRNCQHLHVCKYYVDGKCKFDQRCKRNHSLGSDKQTRKVFENYGIDTIRIAEERLMTALRDAVDKRQVYEDETAGPRRQNRQQKH</sequence>
<dbReference type="GO" id="GO:0008270">
    <property type="term" value="F:zinc ion binding"/>
    <property type="evidence" value="ECO:0007669"/>
    <property type="project" value="UniProtKB-KW"/>
</dbReference>
<evidence type="ECO:0000256" key="2">
    <source>
        <dbReference type="ARBA" id="ARBA00022723"/>
    </source>
</evidence>
<evidence type="ECO:0000256" key="3">
    <source>
        <dbReference type="ARBA" id="ARBA00022737"/>
    </source>
</evidence>
<evidence type="ECO:0000256" key="7">
    <source>
        <dbReference type="SAM" id="MobiDB-lite"/>
    </source>
</evidence>
<dbReference type="InterPro" id="IPR000571">
    <property type="entry name" value="Znf_CCCH"/>
</dbReference>
<proteinExistence type="predicted"/>
<comment type="caution">
    <text evidence="9">The sequence shown here is derived from an EMBL/GenBank/DDBJ whole genome shotgun (WGS) entry which is preliminary data.</text>
</comment>
<feature type="domain" description="C3H1-type" evidence="8">
    <location>
        <begin position="343"/>
        <end position="365"/>
    </location>
</feature>